<keyword evidence="4" id="KW-1185">Reference proteome</keyword>
<dbReference type="InterPro" id="IPR011032">
    <property type="entry name" value="GroES-like_sf"/>
</dbReference>
<dbReference type="PANTHER" id="PTHR44154:SF1">
    <property type="entry name" value="QUINONE OXIDOREDUCTASE"/>
    <property type="match status" value="1"/>
</dbReference>
<dbReference type="RefSeq" id="WP_307329730.1">
    <property type="nucleotide sequence ID" value="NZ_JAUSUG010000020.1"/>
</dbReference>
<dbReference type="InterPro" id="IPR036291">
    <property type="entry name" value="NAD(P)-bd_dom_sf"/>
</dbReference>
<gene>
    <name evidence="3" type="ORF">J2S74_004317</name>
</gene>
<dbReference type="SUPFAM" id="SSF50129">
    <property type="entry name" value="GroES-like"/>
    <property type="match status" value="1"/>
</dbReference>
<sequence length="320" mass="34456">MKAVVYKEYGNPEVLHVQEMEKPSPKENEVLIRVGASAINPVDTYFRKGIREVPRFPHIPHFDLGGVVEEVGEGVSHVKAGDRVWATNVAGTSAEYVTASSEAVFPLPDTTTEVEGAALAMPFMTAHLSLHYRAKIQPGETVLIYGGAGAVGNASIQLAKRAGAKVIATAGNEEKAAFCQKAGADNVILYKETDLVEKVNEITNNQGIDIILDMSLSENIEQNLTIIKTGGRIVTIGSPKNNTPSLPWRLLNQKHASLLGVLLFTAPKEELKKAGDEISSLLEQQTIFAHVGATYTFEEAAKAHTALENHEVNGSIVLVP</sequence>
<comment type="caution">
    <text evidence="3">The sequence shown here is derived from an EMBL/GenBank/DDBJ whole genome shotgun (WGS) entry which is preliminary data.</text>
</comment>
<dbReference type="EMBL" id="JAUSUG010000020">
    <property type="protein sequence ID" value="MDQ0256895.1"/>
    <property type="molecule type" value="Genomic_DNA"/>
</dbReference>
<dbReference type="Gene3D" id="3.40.50.720">
    <property type="entry name" value="NAD(P)-binding Rossmann-like Domain"/>
    <property type="match status" value="1"/>
</dbReference>
<dbReference type="InterPro" id="IPR051603">
    <property type="entry name" value="Zinc-ADH_QOR/CCCR"/>
</dbReference>
<dbReference type="PANTHER" id="PTHR44154">
    <property type="entry name" value="QUINONE OXIDOREDUCTASE"/>
    <property type="match status" value="1"/>
</dbReference>
<dbReference type="EC" id="1.6.5.5" evidence="3"/>
<organism evidence="3 4">
    <name type="scientific">Evansella vedderi</name>
    <dbReference type="NCBI Taxonomy" id="38282"/>
    <lineage>
        <taxon>Bacteria</taxon>
        <taxon>Bacillati</taxon>
        <taxon>Bacillota</taxon>
        <taxon>Bacilli</taxon>
        <taxon>Bacillales</taxon>
        <taxon>Bacillaceae</taxon>
        <taxon>Evansella</taxon>
    </lineage>
</organism>
<dbReference type="Pfam" id="PF08240">
    <property type="entry name" value="ADH_N"/>
    <property type="match status" value="1"/>
</dbReference>
<evidence type="ECO:0000313" key="4">
    <source>
        <dbReference type="Proteomes" id="UP001230005"/>
    </source>
</evidence>
<protein>
    <submittedName>
        <fullName evidence="3">NADPH2:quinone reductase</fullName>
        <ecNumber evidence="3">1.6.5.5</ecNumber>
    </submittedName>
</protein>
<dbReference type="SMART" id="SM00829">
    <property type="entry name" value="PKS_ER"/>
    <property type="match status" value="1"/>
</dbReference>
<dbReference type="InterPro" id="IPR013149">
    <property type="entry name" value="ADH-like_C"/>
</dbReference>
<evidence type="ECO:0000256" key="1">
    <source>
        <dbReference type="ARBA" id="ARBA00022857"/>
    </source>
</evidence>
<accession>A0ABU0A0X4</accession>
<dbReference type="GO" id="GO:0003960">
    <property type="term" value="F:quinone reductase (NADPH) activity"/>
    <property type="evidence" value="ECO:0007669"/>
    <property type="project" value="UniProtKB-EC"/>
</dbReference>
<dbReference type="Proteomes" id="UP001230005">
    <property type="component" value="Unassembled WGS sequence"/>
</dbReference>
<feature type="domain" description="Enoyl reductase (ER)" evidence="2">
    <location>
        <begin position="10"/>
        <end position="318"/>
    </location>
</feature>
<name>A0ABU0A0X4_9BACI</name>
<dbReference type="SUPFAM" id="SSF51735">
    <property type="entry name" value="NAD(P)-binding Rossmann-fold domains"/>
    <property type="match status" value="1"/>
</dbReference>
<evidence type="ECO:0000313" key="3">
    <source>
        <dbReference type="EMBL" id="MDQ0256895.1"/>
    </source>
</evidence>
<dbReference type="InterPro" id="IPR013154">
    <property type="entry name" value="ADH-like_N"/>
</dbReference>
<reference evidence="3 4" key="1">
    <citation type="submission" date="2023-07" db="EMBL/GenBank/DDBJ databases">
        <title>Genomic Encyclopedia of Type Strains, Phase IV (KMG-IV): sequencing the most valuable type-strain genomes for metagenomic binning, comparative biology and taxonomic classification.</title>
        <authorList>
            <person name="Goeker M."/>
        </authorList>
    </citation>
    <scope>NUCLEOTIDE SEQUENCE [LARGE SCALE GENOMIC DNA]</scope>
    <source>
        <strain evidence="3 4">DSM 9768</strain>
    </source>
</reference>
<keyword evidence="1" id="KW-0521">NADP</keyword>
<dbReference type="InterPro" id="IPR020843">
    <property type="entry name" value="ER"/>
</dbReference>
<proteinExistence type="predicted"/>
<dbReference type="Pfam" id="PF00107">
    <property type="entry name" value="ADH_zinc_N"/>
    <property type="match status" value="1"/>
</dbReference>
<dbReference type="CDD" id="cd08253">
    <property type="entry name" value="zeta_crystallin"/>
    <property type="match status" value="1"/>
</dbReference>
<evidence type="ECO:0000259" key="2">
    <source>
        <dbReference type="SMART" id="SM00829"/>
    </source>
</evidence>
<keyword evidence="3" id="KW-0560">Oxidoreductase</keyword>
<dbReference type="Gene3D" id="3.90.180.10">
    <property type="entry name" value="Medium-chain alcohol dehydrogenases, catalytic domain"/>
    <property type="match status" value="1"/>
</dbReference>